<dbReference type="Gene3D" id="3.40.630.30">
    <property type="match status" value="1"/>
</dbReference>
<dbReference type="EMBL" id="AZGK01000006">
    <property type="protein sequence ID" value="KRM46479.1"/>
    <property type="molecule type" value="Genomic_DNA"/>
</dbReference>
<dbReference type="AlphaFoldDB" id="A0A0R1YW96"/>
<dbReference type="InterPro" id="IPR016181">
    <property type="entry name" value="Acyl_CoA_acyltransferase"/>
</dbReference>
<evidence type="ECO:0000256" key="1">
    <source>
        <dbReference type="ARBA" id="ARBA00022679"/>
    </source>
</evidence>
<evidence type="ECO:0000313" key="5">
    <source>
        <dbReference type="Proteomes" id="UP000051957"/>
    </source>
</evidence>
<sequence>MNLDYRSAALSELPEIMAIETSGFSPAEAATETAMAQRIKEYPDTFIVAKADHQIVGYIVGPASHQRYIDDDLFEHAQPNDPTAAYQTVLSLVVHPDFRGHGIASQLLEKLKRVATAQNRQAITLTCLKDLIAFYERNGYRNEGVSDSGHAHEIWYNMVLMLHKS</sequence>
<protein>
    <submittedName>
        <fullName evidence="4">N-acetyltransferase GCN5</fullName>
    </submittedName>
</protein>
<proteinExistence type="predicted"/>
<dbReference type="PANTHER" id="PTHR10908">
    <property type="entry name" value="SEROTONIN N-ACETYLTRANSFERASE"/>
    <property type="match status" value="1"/>
</dbReference>
<dbReference type="GeneID" id="69802151"/>
<keyword evidence="1 4" id="KW-0808">Transferase</keyword>
<dbReference type="RefSeq" id="WP_057909713.1">
    <property type="nucleotide sequence ID" value="NZ_AZGK01000006.1"/>
</dbReference>
<evidence type="ECO:0000259" key="3">
    <source>
        <dbReference type="PROSITE" id="PS51186"/>
    </source>
</evidence>
<dbReference type="PANTHER" id="PTHR10908:SF0">
    <property type="entry name" value="SEROTONIN N-ACETYLTRANSFERASE"/>
    <property type="match status" value="1"/>
</dbReference>
<dbReference type="Proteomes" id="UP000051957">
    <property type="component" value="Unassembled WGS sequence"/>
</dbReference>
<dbReference type="PROSITE" id="PS51186">
    <property type="entry name" value="GNAT"/>
    <property type="match status" value="1"/>
</dbReference>
<gene>
    <name evidence="4" type="ORF">FC51_GL002055</name>
</gene>
<dbReference type="GO" id="GO:0008080">
    <property type="term" value="F:N-acetyltransferase activity"/>
    <property type="evidence" value="ECO:0007669"/>
    <property type="project" value="UniProtKB-ARBA"/>
</dbReference>
<reference evidence="4 5" key="1">
    <citation type="journal article" date="2015" name="Genome Announc.">
        <title>Expanding the biotechnology potential of lactobacilli through comparative genomics of 213 strains and associated genera.</title>
        <authorList>
            <person name="Sun Z."/>
            <person name="Harris H.M."/>
            <person name="McCann A."/>
            <person name="Guo C."/>
            <person name="Argimon S."/>
            <person name="Zhang W."/>
            <person name="Yang X."/>
            <person name="Jeffery I.B."/>
            <person name="Cooney J.C."/>
            <person name="Kagawa T.F."/>
            <person name="Liu W."/>
            <person name="Song Y."/>
            <person name="Salvetti E."/>
            <person name="Wrobel A."/>
            <person name="Rasinkangas P."/>
            <person name="Parkhill J."/>
            <person name="Rea M.C."/>
            <person name="O'Sullivan O."/>
            <person name="Ritari J."/>
            <person name="Douillard F.P."/>
            <person name="Paul Ross R."/>
            <person name="Yang R."/>
            <person name="Briner A.E."/>
            <person name="Felis G.E."/>
            <person name="de Vos W.M."/>
            <person name="Barrangou R."/>
            <person name="Klaenhammer T.R."/>
            <person name="Caufield P.W."/>
            <person name="Cui Y."/>
            <person name="Zhang H."/>
            <person name="O'Toole P.W."/>
        </authorList>
    </citation>
    <scope>NUCLEOTIDE SEQUENCE [LARGE SCALE GENOMIC DNA]</scope>
    <source>
        <strain evidence="4 5">DSM 5707</strain>
    </source>
</reference>
<dbReference type="CDD" id="cd04301">
    <property type="entry name" value="NAT_SF"/>
    <property type="match status" value="1"/>
</dbReference>
<dbReference type="SUPFAM" id="SSF55729">
    <property type="entry name" value="Acyl-CoA N-acyltransferases (Nat)"/>
    <property type="match status" value="1"/>
</dbReference>
<dbReference type="InterPro" id="IPR051635">
    <property type="entry name" value="SNAT-like"/>
</dbReference>
<dbReference type="InterPro" id="IPR000182">
    <property type="entry name" value="GNAT_dom"/>
</dbReference>
<dbReference type="Pfam" id="PF13508">
    <property type="entry name" value="Acetyltransf_7"/>
    <property type="match status" value="1"/>
</dbReference>
<name>A0A0R1YW96_9LACO</name>
<comment type="caution">
    <text evidence="4">The sequence shown here is derived from an EMBL/GenBank/DDBJ whole genome shotgun (WGS) entry which is preliminary data.</text>
</comment>
<accession>A0A0R1YW96</accession>
<dbReference type="PATRIC" id="fig|1423784.4.peg.2097"/>
<feature type="domain" description="N-acetyltransferase" evidence="3">
    <location>
        <begin position="3"/>
        <end position="163"/>
    </location>
</feature>
<evidence type="ECO:0000256" key="2">
    <source>
        <dbReference type="ARBA" id="ARBA00023315"/>
    </source>
</evidence>
<evidence type="ECO:0000313" key="4">
    <source>
        <dbReference type="EMBL" id="KRM46479.1"/>
    </source>
</evidence>
<keyword evidence="2" id="KW-0012">Acyltransferase</keyword>
<organism evidence="4 5">
    <name type="scientific">Lentilactobacillus parabuchneri DSM 5707 = NBRC 107865</name>
    <dbReference type="NCBI Taxonomy" id="1423784"/>
    <lineage>
        <taxon>Bacteria</taxon>
        <taxon>Bacillati</taxon>
        <taxon>Bacillota</taxon>
        <taxon>Bacilli</taxon>
        <taxon>Lactobacillales</taxon>
        <taxon>Lactobacillaceae</taxon>
        <taxon>Lentilactobacillus</taxon>
    </lineage>
</organism>